<feature type="transmembrane region" description="Helical" evidence="5">
    <location>
        <begin position="52"/>
        <end position="85"/>
    </location>
</feature>
<evidence type="ECO:0000256" key="5">
    <source>
        <dbReference type="SAM" id="Phobius"/>
    </source>
</evidence>
<reference evidence="7 8" key="1">
    <citation type="submission" date="2022-12" db="EMBL/GenBank/DDBJ databases">
        <title>Dasania phycosphaerae sp. nov., isolated from particulate material of the south coast of Korea.</title>
        <authorList>
            <person name="Jiang Y."/>
        </authorList>
    </citation>
    <scope>NUCLEOTIDE SEQUENCE [LARGE SCALE GENOMIC DNA]</scope>
    <source>
        <strain evidence="7 8">GY-19</strain>
    </source>
</reference>
<dbReference type="InterPro" id="IPR006685">
    <property type="entry name" value="MscS_channel_2nd"/>
</dbReference>
<dbReference type="GO" id="GO:0016020">
    <property type="term" value="C:membrane"/>
    <property type="evidence" value="ECO:0007669"/>
    <property type="project" value="UniProtKB-SubCell"/>
</dbReference>
<feature type="transmembrane region" description="Helical" evidence="5">
    <location>
        <begin position="12"/>
        <end position="31"/>
    </location>
</feature>
<dbReference type="RefSeq" id="WP_258331526.1">
    <property type="nucleotide sequence ID" value="NZ_JAPTGG010000006.1"/>
</dbReference>
<dbReference type="InterPro" id="IPR010920">
    <property type="entry name" value="LSM_dom_sf"/>
</dbReference>
<dbReference type="InterPro" id="IPR023408">
    <property type="entry name" value="MscS_beta-dom_sf"/>
</dbReference>
<dbReference type="AlphaFoldDB" id="A0A9J6RN06"/>
<evidence type="ECO:0000313" key="8">
    <source>
        <dbReference type="Proteomes" id="UP001069090"/>
    </source>
</evidence>
<keyword evidence="3 5" id="KW-1133">Transmembrane helix</keyword>
<evidence type="ECO:0000256" key="3">
    <source>
        <dbReference type="ARBA" id="ARBA00022989"/>
    </source>
</evidence>
<dbReference type="SUPFAM" id="SSF50182">
    <property type="entry name" value="Sm-like ribonucleoproteins"/>
    <property type="match status" value="1"/>
</dbReference>
<protein>
    <submittedName>
        <fullName evidence="7">Mechanosensitive ion channel family protein</fullName>
    </submittedName>
</protein>
<dbReference type="Gene3D" id="2.30.30.60">
    <property type="match status" value="1"/>
</dbReference>
<evidence type="ECO:0000313" key="7">
    <source>
        <dbReference type="EMBL" id="MCZ0865381.1"/>
    </source>
</evidence>
<feature type="domain" description="Mechanosensitive ion channel MscS" evidence="6">
    <location>
        <begin position="92"/>
        <end position="165"/>
    </location>
</feature>
<dbReference type="PANTHER" id="PTHR30566:SF27">
    <property type="entry name" value="MECHANOSENSITIVE ION CHANNEL PROTEIN"/>
    <property type="match status" value="1"/>
</dbReference>
<comment type="caution">
    <text evidence="7">The sequence shown here is derived from an EMBL/GenBank/DDBJ whole genome shotgun (WGS) entry which is preliminary data.</text>
</comment>
<keyword evidence="8" id="KW-1185">Reference proteome</keyword>
<dbReference type="Pfam" id="PF00924">
    <property type="entry name" value="MS_channel_2nd"/>
    <property type="match status" value="1"/>
</dbReference>
<gene>
    <name evidence="7" type="ORF">O0V09_09225</name>
</gene>
<dbReference type="PANTHER" id="PTHR30566">
    <property type="entry name" value="YNAI-RELATED MECHANOSENSITIVE ION CHANNEL"/>
    <property type="match status" value="1"/>
</dbReference>
<proteinExistence type="predicted"/>
<keyword evidence="4 5" id="KW-0472">Membrane</keyword>
<comment type="subcellular location">
    <subcellularLocation>
        <location evidence="1">Membrane</location>
    </subcellularLocation>
</comment>
<name>A0A9J6RN06_9GAMM</name>
<dbReference type="EMBL" id="JAPTGG010000006">
    <property type="protein sequence ID" value="MCZ0865381.1"/>
    <property type="molecule type" value="Genomic_DNA"/>
</dbReference>
<evidence type="ECO:0000259" key="6">
    <source>
        <dbReference type="Pfam" id="PF00924"/>
    </source>
</evidence>
<dbReference type="Proteomes" id="UP001069090">
    <property type="component" value="Unassembled WGS sequence"/>
</dbReference>
<organism evidence="7 8">
    <name type="scientific">Dasania phycosphaerae</name>
    <dbReference type="NCBI Taxonomy" id="2950436"/>
    <lineage>
        <taxon>Bacteria</taxon>
        <taxon>Pseudomonadati</taxon>
        <taxon>Pseudomonadota</taxon>
        <taxon>Gammaproteobacteria</taxon>
        <taxon>Cellvibrionales</taxon>
        <taxon>Spongiibacteraceae</taxon>
        <taxon>Dasania</taxon>
    </lineage>
</organism>
<evidence type="ECO:0000256" key="4">
    <source>
        <dbReference type="ARBA" id="ARBA00023136"/>
    </source>
</evidence>
<evidence type="ECO:0000256" key="1">
    <source>
        <dbReference type="ARBA" id="ARBA00004370"/>
    </source>
</evidence>
<keyword evidence="2 5" id="KW-0812">Transmembrane</keyword>
<evidence type="ECO:0000256" key="2">
    <source>
        <dbReference type="ARBA" id="ARBA00022692"/>
    </source>
</evidence>
<dbReference type="GO" id="GO:0008381">
    <property type="term" value="F:mechanosensitive monoatomic ion channel activity"/>
    <property type="evidence" value="ECO:0007669"/>
    <property type="project" value="UniProtKB-ARBA"/>
</dbReference>
<accession>A0A9J6RN06</accession>
<sequence>MEASITDHKFITSGLLIAAALLIRWFVIYHLNKQHFRDDDNSRRWINSAKNATNLIILMGLVFVWITELRFVALSIATFIVALVIATREFIQCFLGSIYQASTRSFIVGDWIQLGNQCGKVVSTDWLSTRLLEIDIETCSYQTTGKTLFIPNNQFIVHPVKNLNHLRKFIPHTISIIREADTVNVFDFKAAALRKAKEYCREYEGLGKHYSYPANKRARQEINEHEPSIRISSTALGKNQFDITVYCPPHEAVAIEQKLTKYFMGLWYKAHKLEKHSPPPSDDESPQ</sequence>